<dbReference type="RefSeq" id="WP_131414876.1">
    <property type="nucleotide sequence ID" value="NZ_SJXE01000002.1"/>
</dbReference>
<name>A0ABY2AMA8_9GAMM</name>
<evidence type="ECO:0000313" key="2">
    <source>
        <dbReference type="Proteomes" id="UP000292554"/>
    </source>
</evidence>
<comment type="caution">
    <text evidence="1">The sequence shown here is derived from an EMBL/GenBank/DDBJ whole genome shotgun (WGS) entry which is preliminary data.</text>
</comment>
<sequence>MRLNLHQDLFDSQYDAELTQIFIEAYRKRVSVHIEHADSFQSWLGTKDKATKERCAYVLSASAALHAGCKSPCTFSIVANGQGSDWDSNSPTVEACEVDYLLQLPTTISLENGRNDRNFLLSFCKKELRARLLELESQKALEFDGAGGINEQINHMKDRYVQHPANKHKYWLLFDGDSPSPGQTSEPARTLIDLCKEHGFKNFHCLARRAIENYLPVSPKKNIAEVYHLFGLDDEELREQIECFSELSDDQRSHFHTKEGLRNQSCKKSGLFTDIPRQLRRGFRVRVDSVFNHGPNAKCEDFEPLHSLLESEGMIEELRKFLKQLDFTTRKIR</sequence>
<gene>
    <name evidence="1" type="ORF">EZV61_07840</name>
</gene>
<reference evidence="1 2" key="1">
    <citation type="submission" date="2019-02" db="EMBL/GenBank/DDBJ databases">
        <title>Corallincola luteus sp. nov., a marine bacterium isolated from surface sediment of Bohai Sea in China.</title>
        <authorList>
            <person name="Ren Q."/>
        </authorList>
    </citation>
    <scope>NUCLEOTIDE SEQUENCE [LARGE SCALE GENOMIC DNA]</scope>
    <source>
        <strain evidence="1 2">DASS28</strain>
    </source>
</reference>
<dbReference type="EMBL" id="SJXE01000002">
    <property type="protein sequence ID" value="TCI04090.1"/>
    <property type="molecule type" value="Genomic_DNA"/>
</dbReference>
<protein>
    <submittedName>
        <fullName evidence="1">Uncharacterized protein</fullName>
    </submittedName>
</protein>
<keyword evidence="2" id="KW-1185">Reference proteome</keyword>
<proteinExistence type="predicted"/>
<accession>A0ABY2AMA8</accession>
<dbReference type="Proteomes" id="UP000292554">
    <property type="component" value="Unassembled WGS sequence"/>
</dbReference>
<evidence type="ECO:0000313" key="1">
    <source>
        <dbReference type="EMBL" id="TCI04090.1"/>
    </source>
</evidence>
<organism evidence="1 2">
    <name type="scientific">Corallincola luteus</name>
    <dbReference type="NCBI Taxonomy" id="1775177"/>
    <lineage>
        <taxon>Bacteria</taxon>
        <taxon>Pseudomonadati</taxon>
        <taxon>Pseudomonadota</taxon>
        <taxon>Gammaproteobacteria</taxon>
        <taxon>Alteromonadales</taxon>
        <taxon>Psychromonadaceae</taxon>
        <taxon>Corallincola</taxon>
    </lineage>
</organism>